<dbReference type="Proteomes" id="UP000503349">
    <property type="component" value="Chromosome 3"/>
</dbReference>
<accession>A0A6G1PBY2</accession>
<reference evidence="2" key="2">
    <citation type="submission" date="2019-02" db="EMBL/GenBank/DDBJ databases">
        <title>Opniocepnalus argus Var Kimnra genome.</title>
        <authorList>
            <person name="Zhou C."/>
            <person name="Xiao S."/>
        </authorList>
    </citation>
    <scope>NUCLEOTIDE SEQUENCE [LARGE SCALE GENOMIC DNA]</scope>
</reference>
<reference evidence="1 2" key="1">
    <citation type="submission" date="2019-02" db="EMBL/GenBank/DDBJ databases">
        <title>Opniocepnalus argus genome.</title>
        <authorList>
            <person name="Zhou C."/>
            <person name="Xiao S."/>
        </authorList>
    </citation>
    <scope>NUCLEOTIDE SEQUENCE [LARGE SCALE GENOMIC DNA]</scope>
    <source>
        <strain evidence="1">OARG1902GOOAL</strain>
        <tissue evidence="1">Muscle</tissue>
    </source>
</reference>
<keyword evidence="2" id="KW-1185">Reference proteome</keyword>
<organism evidence="1 2">
    <name type="scientific">Channa argus</name>
    <name type="common">Northern snakehead</name>
    <name type="synonym">Ophicephalus argus</name>
    <dbReference type="NCBI Taxonomy" id="215402"/>
    <lineage>
        <taxon>Eukaryota</taxon>
        <taxon>Metazoa</taxon>
        <taxon>Chordata</taxon>
        <taxon>Craniata</taxon>
        <taxon>Vertebrata</taxon>
        <taxon>Euteleostomi</taxon>
        <taxon>Actinopterygii</taxon>
        <taxon>Neopterygii</taxon>
        <taxon>Teleostei</taxon>
        <taxon>Neoteleostei</taxon>
        <taxon>Acanthomorphata</taxon>
        <taxon>Anabantaria</taxon>
        <taxon>Anabantiformes</taxon>
        <taxon>Channoidei</taxon>
        <taxon>Channidae</taxon>
        <taxon>Channa</taxon>
    </lineage>
</organism>
<dbReference type="EMBL" id="CM015714">
    <property type="protein sequence ID" value="KAF3687765.1"/>
    <property type="molecule type" value="Genomic_DNA"/>
</dbReference>
<dbReference type="AlphaFoldDB" id="A0A6G1PBY2"/>
<evidence type="ECO:0000313" key="2">
    <source>
        <dbReference type="Proteomes" id="UP000503349"/>
    </source>
</evidence>
<proteinExistence type="predicted"/>
<protein>
    <submittedName>
        <fullName evidence="1">Uncharacterized protein</fullName>
    </submittedName>
</protein>
<name>A0A6G1PBY2_CHAAH</name>
<gene>
    <name evidence="1" type="ORF">EXN66_Car003437</name>
</gene>
<evidence type="ECO:0000313" key="1">
    <source>
        <dbReference type="EMBL" id="KAF3687765.1"/>
    </source>
</evidence>
<sequence>MLVYCFFRCRGTLALDLRGRSSFALVADMEMTTCLLDSVSRNVIWSLWGKGGRLILV</sequence>